<dbReference type="GO" id="GO:0003677">
    <property type="term" value="F:DNA binding"/>
    <property type="evidence" value="ECO:0007669"/>
    <property type="project" value="UniProtKB-KW"/>
</dbReference>
<sequence>MWHEQFTNKHNQTQYRFYEKYKDPYTDKWKRVSVVLNKNGKQSQKEAQKLLNERIESKLNDKTPTDLKTLTFHQASDEWFQNYVKTSGSKRTTIKTKLSKLNTLKKFVDEDILINKITLSYAQQVFDDIDGKGYVYQVNKEALSIFKNVFEYARRIYKLQDLEFLKDITLNKRIKTYDEVKTKRNKYLELNEIESIIKDINMKAKKMHSGIHKRFYSFVALMTEFQALNGMRIGEMLAIQNEDIDFDNKSLNINGTIHWFHDESGGFGVKDTTKTESSYRTIGLSSRSCEILKKAILENKKDSKWNDGYLNRNFVFTNHKGNPMQTERFNKILRESAKDVGIKKEISSHILRHSHISLLSQQGVSLKAIMDRVGHSDHRTTLSIYSHVTEQMDKEMMNKLEQVKLG</sequence>
<name>A0A1D4PNQ3_9STAP</name>
<dbReference type="OrthoDB" id="9803188at2"/>
<dbReference type="GO" id="GO:0015074">
    <property type="term" value="P:DNA integration"/>
    <property type="evidence" value="ECO:0007669"/>
    <property type="project" value="InterPro"/>
</dbReference>
<evidence type="ECO:0000313" key="7">
    <source>
        <dbReference type="Proteomes" id="UP000095412"/>
    </source>
</evidence>
<dbReference type="SUPFAM" id="SSF56349">
    <property type="entry name" value="DNA breaking-rejoining enzymes"/>
    <property type="match status" value="1"/>
</dbReference>
<proteinExistence type="inferred from homology"/>
<keyword evidence="7" id="KW-1185">Reference proteome</keyword>
<reference evidence="5 7" key="1">
    <citation type="submission" date="2016-09" db="EMBL/GenBank/DDBJ databases">
        <authorList>
            <consortium name="Pathogen Informatics"/>
            <person name="Sun Q."/>
            <person name="Inoue M."/>
        </authorList>
    </citation>
    <scope>NUCLEOTIDE SEQUENCE [LARGE SCALE GENOMIC DNA]</scope>
    <source>
        <strain evidence="5 7">82C</strain>
    </source>
</reference>
<dbReference type="Gene3D" id="1.10.443.10">
    <property type="entry name" value="Intergrase catalytic core"/>
    <property type="match status" value="1"/>
</dbReference>
<dbReference type="Gene3D" id="1.10.150.130">
    <property type="match status" value="1"/>
</dbReference>
<dbReference type="PROSITE" id="PS51898">
    <property type="entry name" value="TYR_RECOMBINASE"/>
    <property type="match status" value="1"/>
</dbReference>
<evidence type="ECO:0000256" key="3">
    <source>
        <dbReference type="ARBA" id="ARBA00023172"/>
    </source>
</evidence>
<evidence type="ECO:0000313" key="8">
    <source>
        <dbReference type="Proteomes" id="UP000095768"/>
    </source>
</evidence>
<dbReference type="CDD" id="cd01189">
    <property type="entry name" value="INT_ICEBs1_C_like"/>
    <property type="match status" value="1"/>
</dbReference>
<evidence type="ECO:0000259" key="4">
    <source>
        <dbReference type="PROSITE" id="PS51898"/>
    </source>
</evidence>
<dbReference type="Proteomes" id="UP000095412">
    <property type="component" value="Unassembled WGS sequence"/>
</dbReference>
<dbReference type="Pfam" id="PF00589">
    <property type="entry name" value="Phage_integrase"/>
    <property type="match status" value="1"/>
</dbReference>
<dbReference type="EMBL" id="FMPG01000012">
    <property type="protein sequence ID" value="SCT31274.1"/>
    <property type="molecule type" value="Genomic_DNA"/>
</dbReference>
<feature type="domain" description="Tyr recombinase" evidence="4">
    <location>
        <begin position="183"/>
        <end position="398"/>
    </location>
</feature>
<dbReference type="PANTHER" id="PTHR30349:SF64">
    <property type="entry name" value="PROPHAGE INTEGRASE INTD-RELATED"/>
    <property type="match status" value="1"/>
</dbReference>
<evidence type="ECO:0000256" key="2">
    <source>
        <dbReference type="ARBA" id="ARBA00023125"/>
    </source>
</evidence>
<organism evidence="6 8">
    <name type="scientific">Staphylococcus caeli</name>
    <dbReference type="NCBI Taxonomy" id="2201815"/>
    <lineage>
        <taxon>Bacteria</taxon>
        <taxon>Bacillati</taxon>
        <taxon>Bacillota</taxon>
        <taxon>Bacilli</taxon>
        <taxon>Bacillales</taxon>
        <taxon>Staphylococcaceae</taxon>
        <taxon>Staphylococcus</taxon>
    </lineage>
</organism>
<keyword evidence="3" id="KW-0233">DNA recombination</keyword>
<comment type="similarity">
    <text evidence="1">Belongs to the 'phage' integrase family.</text>
</comment>
<dbReference type="InterPro" id="IPR011010">
    <property type="entry name" value="DNA_brk_join_enz"/>
</dbReference>
<dbReference type="InterPro" id="IPR010998">
    <property type="entry name" value="Integrase_recombinase_N"/>
</dbReference>
<protein>
    <submittedName>
        <fullName evidence="6">Prophage L54a integrase</fullName>
    </submittedName>
</protein>
<evidence type="ECO:0000313" key="6">
    <source>
        <dbReference type="EMBL" id="SCT31274.1"/>
    </source>
</evidence>
<reference evidence="6 8" key="2">
    <citation type="submission" date="2016-09" db="EMBL/GenBank/DDBJ databases">
        <authorList>
            <consortium name="Pathogen Informatics"/>
        </authorList>
    </citation>
    <scope>NUCLEOTIDE SEQUENCE [LARGE SCALE GENOMIC DNA]</scope>
    <source>
        <strain evidence="6 8">82B</strain>
    </source>
</reference>
<evidence type="ECO:0000313" key="5">
    <source>
        <dbReference type="EMBL" id="SCT24405.1"/>
    </source>
</evidence>
<dbReference type="Proteomes" id="UP000095768">
    <property type="component" value="Unassembled WGS sequence"/>
</dbReference>
<evidence type="ECO:0000256" key="1">
    <source>
        <dbReference type="ARBA" id="ARBA00008857"/>
    </source>
</evidence>
<dbReference type="EMBL" id="FMPI01000016">
    <property type="protein sequence ID" value="SCT24405.1"/>
    <property type="molecule type" value="Genomic_DNA"/>
</dbReference>
<dbReference type="AlphaFoldDB" id="A0A1D4PNQ3"/>
<keyword evidence="2" id="KW-0238">DNA-binding</keyword>
<dbReference type="GO" id="GO:0006310">
    <property type="term" value="P:DNA recombination"/>
    <property type="evidence" value="ECO:0007669"/>
    <property type="project" value="UniProtKB-KW"/>
</dbReference>
<dbReference type="InterPro" id="IPR002104">
    <property type="entry name" value="Integrase_catalytic"/>
</dbReference>
<dbReference type="InterPro" id="IPR013762">
    <property type="entry name" value="Integrase-like_cat_sf"/>
</dbReference>
<accession>A0A1D4PNQ3</accession>
<dbReference type="RefSeq" id="WP_069996182.1">
    <property type="nucleotide sequence ID" value="NZ_FMPG01000012.1"/>
</dbReference>
<dbReference type="InterPro" id="IPR050090">
    <property type="entry name" value="Tyrosine_recombinase_XerCD"/>
</dbReference>
<dbReference type="PANTHER" id="PTHR30349">
    <property type="entry name" value="PHAGE INTEGRASE-RELATED"/>
    <property type="match status" value="1"/>
</dbReference>
<gene>
    <name evidence="6" type="primary">int3</name>
    <name evidence="6" type="ORF">SAMEA2297795_02226</name>
    <name evidence="5" type="ORF">SAMEA2297796_02009</name>
</gene>